<evidence type="ECO:0000313" key="2">
    <source>
        <dbReference type="Proteomes" id="UP000324585"/>
    </source>
</evidence>
<organism evidence="1 2">
    <name type="scientific">Porphyridium purpureum</name>
    <name type="common">Red alga</name>
    <name type="synonym">Porphyridium cruentum</name>
    <dbReference type="NCBI Taxonomy" id="35688"/>
    <lineage>
        <taxon>Eukaryota</taxon>
        <taxon>Rhodophyta</taxon>
        <taxon>Bangiophyceae</taxon>
        <taxon>Porphyridiales</taxon>
        <taxon>Porphyridiaceae</taxon>
        <taxon>Porphyridium</taxon>
    </lineage>
</organism>
<sequence length="101" mass="11682">MSWYLRGLVQTEAEIKKEAAEYLHRAGQRKVDYGKRLEFKLLKQPDYAANLGYPTATAKGRSMIVSDRINVGGYTEMERLHKRVTKSLPVFPVEDPNELRR</sequence>
<gene>
    <name evidence="1" type="ORF">FVE85_2923</name>
</gene>
<proteinExistence type="predicted"/>
<dbReference type="EMBL" id="VRMN01000004">
    <property type="protein sequence ID" value="KAA8494682.1"/>
    <property type="molecule type" value="Genomic_DNA"/>
</dbReference>
<comment type="caution">
    <text evidence="1">The sequence shown here is derived from an EMBL/GenBank/DDBJ whole genome shotgun (WGS) entry which is preliminary data.</text>
</comment>
<dbReference type="AlphaFoldDB" id="A0A5J4YV14"/>
<accession>A0A5J4YV14</accession>
<reference evidence="2" key="1">
    <citation type="journal article" date="2019" name="Nat. Commun.">
        <title>Expansion of phycobilisome linker gene families in mesophilic red algae.</title>
        <authorList>
            <person name="Lee J."/>
            <person name="Kim D."/>
            <person name="Bhattacharya D."/>
            <person name="Yoon H.S."/>
        </authorList>
    </citation>
    <scope>NUCLEOTIDE SEQUENCE [LARGE SCALE GENOMIC DNA]</scope>
    <source>
        <strain evidence="2">CCMP 1328</strain>
    </source>
</reference>
<name>A0A5J4YV14_PORPP</name>
<evidence type="ECO:0000313" key="1">
    <source>
        <dbReference type="EMBL" id="KAA8494682.1"/>
    </source>
</evidence>
<protein>
    <submittedName>
        <fullName evidence="1">Uncharacterized protein</fullName>
    </submittedName>
</protein>
<dbReference type="Proteomes" id="UP000324585">
    <property type="component" value="Unassembled WGS sequence"/>
</dbReference>
<keyword evidence="2" id="KW-1185">Reference proteome</keyword>